<dbReference type="KEGG" id="dha:DEHA2B10230g"/>
<dbReference type="STRING" id="284592.Q6BWM2"/>
<name>Q6BWM2_DEBHA</name>
<sequence length="280" mass="31554">MTDGNPQDNGTVSVPTNQNDNPLLQKLTPSQFDASIRFYEADKKLNPEDRGEVASDLQSIMYKTAFIGYGSAMGNFFLPTIINRFQHPSLPSTPTNKIRPLIHKPFLSFLIGLTALLVTNQQVAKYQFSQKIDSLEAESSKKNQLETWKAMDYHQASLFFLYYRKTAENPSFAVKDPRTFTEQSLHEVRYDPPSKDRHFTRALGIGHEDNSEKGAMSHWDQIRIANGFTPSQAPNTPENGQESSPSGLPTDPANDNTNYEQEQAKPATAWDAIRQQSRKP</sequence>
<dbReference type="VEuPathDB" id="FungiDB:DEHA2B10230g"/>
<dbReference type="HOGENOM" id="CLU_087023_0_0_1"/>
<dbReference type="AlphaFoldDB" id="Q6BWM2"/>
<gene>
    <name evidence="2" type="ordered locus">DEHA2B10230g</name>
</gene>
<proteinExistence type="predicted"/>
<feature type="region of interest" description="Disordered" evidence="1">
    <location>
        <begin position="1"/>
        <end position="25"/>
    </location>
</feature>
<dbReference type="Pfam" id="PF07954">
    <property type="entry name" value="DUF1689"/>
    <property type="match status" value="1"/>
</dbReference>
<accession>Q6BWM2</accession>
<evidence type="ECO:0000256" key="1">
    <source>
        <dbReference type="SAM" id="MobiDB-lite"/>
    </source>
</evidence>
<evidence type="ECO:0000313" key="3">
    <source>
        <dbReference type="Proteomes" id="UP000000599"/>
    </source>
</evidence>
<dbReference type="InterPro" id="IPR012470">
    <property type="entry name" value="Pup1-like"/>
</dbReference>
<evidence type="ECO:0000313" key="2">
    <source>
        <dbReference type="EMBL" id="CAG85401.2"/>
    </source>
</evidence>
<protein>
    <submittedName>
        <fullName evidence="2">DEHA2B10230p</fullName>
    </submittedName>
</protein>
<dbReference type="InParanoid" id="Q6BWM2"/>
<dbReference type="GeneID" id="2913321"/>
<dbReference type="OMA" id="WDSMDYR"/>
<organism evidence="2 3">
    <name type="scientific">Debaryomyces hansenii (strain ATCC 36239 / CBS 767 / BCRC 21394 / JCM 1990 / NBRC 0083 / IGC 2968)</name>
    <name type="common">Yeast</name>
    <name type="synonym">Torulaspora hansenii</name>
    <dbReference type="NCBI Taxonomy" id="284592"/>
    <lineage>
        <taxon>Eukaryota</taxon>
        <taxon>Fungi</taxon>
        <taxon>Dikarya</taxon>
        <taxon>Ascomycota</taxon>
        <taxon>Saccharomycotina</taxon>
        <taxon>Pichiomycetes</taxon>
        <taxon>Debaryomycetaceae</taxon>
        <taxon>Debaryomyces</taxon>
    </lineage>
</organism>
<feature type="region of interest" description="Disordered" evidence="1">
    <location>
        <begin position="227"/>
        <end position="280"/>
    </location>
</feature>
<dbReference type="EMBL" id="CR382134">
    <property type="protein sequence ID" value="CAG85401.2"/>
    <property type="molecule type" value="Genomic_DNA"/>
</dbReference>
<dbReference type="eggNOG" id="ENOG502S01E">
    <property type="taxonomic scope" value="Eukaryota"/>
</dbReference>
<feature type="compositionally biased region" description="Polar residues" evidence="1">
    <location>
        <begin position="228"/>
        <end position="261"/>
    </location>
</feature>
<dbReference type="OrthoDB" id="4010386at2759"/>
<keyword evidence="3" id="KW-1185">Reference proteome</keyword>
<dbReference type="Proteomes" id="UP000000599">
    <property type="component" value="Chromosome B"/>
</dbReference>
<dbReference type="RefSeq" id="XP_457397.2">
    <property type="nucleotide sequence ID" value="XM_457397.1"/>
</dbReference>
<reference evidence="2 3" key="1">
    <citation type="journal article" date="2004" name="Nature">
        <title>Genome evolution in yeasts.</title>
        <authorList>
            <consortium name="Genolevures"/>
            <person name="Dujon B."/>
            <person name="Sherman D."/>
            <person name="Fischer G."/>
            <person name="Durrens P."/>
            <person name="Casaregola S."/>
            <person name="Lafontaine I."/>
            <person name="de Montigny J."/>
            <person name="Marck C."/>
            <person name="Neuveglise C."/>
            <person name="Talla E."/>
            <person name="Goffard N."/>
            <person name="Frangeul L."/>
            <person name="Aigle M."/>
            <person name="Anthouard V."/>
            <person name="Babour A."/>
            <person name="Barbe V."/>
            <person name="Barnay S."/>
            <person name="Blanchin S."/>
            <person name="Beckerich J.M."/>
            <person name="Beyne E."/>
            <person name="Bleykasten C."/>
            <person name="Boisrame A."/>
            <person name="Boyer J."/>
            <person name="Cattolico L."/>
            <person name="Confanioleri F."/>
            <person name="de Daruvar A."/>
            <person name="Despons L."/>
            <person name="Fabre E."/>
            <person name="Fairhead C."/>
            <person name="Ferry-Dumazet H."/>
            <person name="Groppi A."/>
            <person name="Hantraye F."/>
            <person name="Hennequin C."/>
            <person name="Jauniaux N."/>
            <person name="Joyet P."/>
            <person name="Kachouri R."/>
            <person name="Kerrest A."/>
            <person name="Koszul R."/>
            <person name="Lemaire M."/>
            <person name="Lesur I."/>
            <person name="Ma L."/>
            <person name="Muller H."/>
            <person name="Nicaud J.M."/>
            <person name="Nikolski M."/>
            <person name="Oztas S."/>
            <person name="Ozier-Kalogeropoulos O."/>
            <person name="Pellenz S."/>
            <person name="Potier S."/>
            <person name="Richard G.F."/>
            <person name="Straub M.L."/>
            <person name="Suleau A."/>
            <person name="Swennene D."/>
            <person name="Tekaia F."/>
            <person name="Wesolowski-Louvel M."/>
            <person name="Westhof E."/>
            <person name="Wirth B."/>
            <person name="Zeniou-Meyer M."/>
            <person name="Zivanovic I."/>
            <person name="Bolotin-Fukuhara M."/>
            <person name="Thierry A."/>
            <person name="Bouchier C."/>
            <person name="Caudron B."/>
            <person name="Scarpelli C."/>
            <person name="Gaillardin C."/>
            <person name="Weissenbach J."/>
            <person name="Wincker P."/>
            <person name="Souciet J.L."/>
        </authorList>
    </citation>
    <scope>NUCLEOTIDE SEQUENCE [LARGE SCALE GENOMIC DNA]</scope>
    <source>
        <strain evidence="3">ATCC 36239 / CBS 767 / BCRC 21394 / JCM 1990 / NBRC 0083 / IGC 2968</strain>
    </source>
</reference>